<dbReference type="OrthoDB" id="3190266at2"/>
<dbReference type="EMBL" id="SSTM01000002">
    <property type="protein sequence ID" value="TJW11419.1"/>
    <property type="molecule type" value="Genomic_DNA"/>
</dbReference>
<accession>A0A4T9T8P7</accession>
<dbReference type="AlphaFoldDB" id="A0A4T9T8P7"/>
<sequence length="395" mass="43213">MVTVADVLALPVFDNVNLAAPCEGFEGREVINCGTLDYEPFFHDYHAFVPGEFIFTTLGFAQMHPELAEEALLALIEHGVAAIAIKPVALTELSPKVQEASAAAEVPVFFYDGRYMERTLASVMALIDEEAVNSERNRLIDQVLAPSDERHVANLIFSIAGITGATVQCLAIQPLVLETATLRALHGVVRNVAEDYGRRFEEVGGTFTCVYDDVILAFISFKRPPQSVITISEADLAANIAQAGPLLCGLSQELPMGEGDLAIRQAQAALATARLDDSNIVRWTALRFDAFWAAATSDRLFSRTAALIMDLLREYDRAHDGELAPTALAYARALGEVRTTAEQLFQHPNTVRYRLRKIKEVLGMGEATDRELGAILTFAALAVDGQFRDSFDSYQ</sequence>
<protein>
    <submittedName>
        <fullName evidence="2">PucR family transcriptional regulator</fullName>
    </submittedName>
</protein>
<dbReference type="InterPro" id="IPR051448">
    <property type="entry name" value="CdaR-like_regulators"/>
</dbReference>
<comment type="caution">
    <text evidence="2">The sequence shown here is derived from an EMBL/GenBank/DDBJ whole genome shotgun (WGS) entry which is preliminary data.</text>
</comment>
<evidence type="ECO:0000313" key="2">
    <source>
        <dbReference type="EMBL" id="TJW11419.1"/>
    </source>
</evidence>
<dbReference type="PANTHER" id="PTHR33744">
    <property type="entry name" value="CARBOHYDRATE DIACID REGULATOR"/>
    <property type="match status" value="1"/>
</dbReference>
<dbReference type="Gene3D" id="3.40.50.2300">
    <property type="match status" value="1"/>
</dbReference>
<dbReference type="PANTHER" id="PTHR33744:SF17">
    <property type="entry name" value="CONSERVED PROTEIN"/>
    <property type="match status" value="1"/>
</dbReference>
<dbReference type="InterPro" id="IPR025736">
    <property type="entry name" value="PucR_C-HTH_dom"/>
</dbReference>
<feature type="domain" description="PucR C-terminal helix-turn-helix" evidence="1">
    <location>
        <begin position="323"/>
        <end position="364"/>
    </location>
</feature>
<reference evidence="2 3" key="1">
    <citation type="submission" date="2019-04" db="EMBL/GenBank/DDBJ databases">
        <title>Microbes associate with the intestines of laboratory mice.</title>
        <authorList>
            <person name="Navarre W."/>
            <person name="Wong E."/>
            <person name="Huang K.C."/>
            <person name="Tropini C."/>
            <person name="Ng K."/>
            <person name="Yu B."/>
        </authorList>
    </citation>
    <scope>NUCLEOTIDE SEQUENCE [LARGE SCALE GENOMIC DNA]</scope>
    <source>
        <strain evidence="2 3">NM48_B13</strain>
    </source>
</reference>
<dbReference type="Gene3D" id="1.10.10.2840">
    <property type="entry name" value="PucR C-terminal helix-turn-helix domain"/>
    <property type="match status" value="1"/>
</dbReference>
<proteinExistence type="predicted"/>
<dbReference type="RefSeq" id="WP_136845567.1">
    <property type="nucleotide sequence ID" value="NZ_CANPEU010000017.1"/>
</dbReference>
<name>A0A4T9T8P7_9ACTN</name>
<evidence type="ECO:0000313" key="3">
    <source>
        <dbReference type="Proteomes" id="UP000309454"/>
    </source>
</evidence>
<gene>
    <name evidence="2" type="ORF">E5982_04245</name>
</gene>
<keyword evidence="3" id="KW-1185">Reference proteome</keyword>
<organism evidence="2 3">
    <name type="scientific">Parvibacter caecicola</name>
    <dbReference type="NCBI Taxonomy" id="747645"/>
    <lineage>
        <taxon>Bacteria</taxon>
        <taxon>Bacillati</taxon>
        <taxon>Actinomycetota</taxon>
        <taxon>Coriobacteriia</taxon>
        <taxon>Coriobacteriales</taxon>
        <taxon>Coriobacteriaceae</taxon>
        <taxon>Parvibacter</taxon>
    </lineage>
</organism>
<dbReference type="Proteomes" id="UP000309454">
    <property type="component" value="Unassembled WGS sequence"/>
</dbReference>
<dbReference type="Pfam" id="PF13556">
    <property type="entry name" value="HTH_30"/>
    <property type="match status" value="1"/>
</dbReference>
<evidence type="ECO:0000259" key="1">
    <source>
        <dbReference type="Pfam" id="PF13556"/>
    </source>
</evidence>
<dbReference type="InterPro" id="IPR042070">
    <property type="entry name" value="PucR_C-HTH_sf"/>
</dbReference>